<dbReference type="KEGG" id="cthr:CTHT_0003460"/>
<evidence type="ECO:0000256" key="1">
    <source>
        <dbReference type="ARBA" id="ARBA00004123"/>
    </source>
</evidence>
<dbReference type="PANTHER" id="PTHR10445:SF0">
    <property type="entry name" value="GENERAL TRANSCRIPTION FACTOR IIF SUBUNIT 2"/>
    <property type="match status" value="1"/>
</dbReference>
<dbReference type="OrthoDB" id="26094at2759"/>
<dbReference type="RefSeq" id="XP_006690892.1">
    <property type="nucleotide sequence ID" value="XM_006690829.1"/>
</dbReference>
<evidence type="ECO:0000259" key="12">
    <source>
        <dbReference type="Pfam" id="PF17683"/>
    </source>
</evidence>
<dbReference type="GeneID" id="18254384"/>
<dbReference type="InterPro" id="IPR040450">
    <property type="entry name" value="TFIIF_beta_HTH"/>
</dbReference>
<evidence type="ECO:0000256" key="7">
    <source>
        <dbReference type="ARBA" id="ARBA00023242"/>
    </source>
</evidence>
<dbReference type="FunFam" id="1.10.10.10:FF:000035">
    <property type="entry name" value="General transcription factor IIF subunit 2"/>
    <property type="match status" value="1"/>
</dbReference>
<dbReference type="InterPro" id="IPR011039">
    <property type="entry name" value="TFIIF_interaction"/>
</dbReference>
<dbReference type="Pfam" id="PF17683">
    <property type="entry name" value="TFIIF_beta_N"/>
    <property type="match status" value="1"/>
</dbReference>
<evidence type="ECO:0000256" key="9">
    <source>
        <dbReference type="ARBA" id="ARBA00081863"/>
    </source>
</evidence>
<dbReference type="Pfam" id="PF02270">
    <property type="entry name" value="TFIIF_beta"/>
    <property type="match status" value="1"/>
</dbReference>
<evidence type="ECO:0000313" key="14">
    <source>
        <dbReference type="Proteomes" id="UP000008066"/>
    </source>
</evidence>
<protein>
    <recommendedName>
        <fullName evidence="3">Transcription initiation factor IIF subunit beta</fullName>
    </recommendedName>
    <alternativeName>
        <fullName evidence="9">TFIIF medium subunit</fullName>
    </alternativeName>
    <alternativeName>
        <fullName evidence="8">TFIIF-beta</fullName>
    </alternativeName>
</protein>
<evidence type="ECO:0000256" key="10">
    <source>
        <dbReference type="SAM" id="MobiDB-lite"/>
    </source>
</evidence>
<dbReference type="InterPro" id="IPR036390">
    <property type="entry name" value="WH_DNA-bd_sf"/>
</dbReference>
<dbReference type="CDD" id="cd07980">
    <property type="entry name" value="TFIIF_beta"/>
    <property type="match status" value="1"/>
</dbReference>
<dbReference type="SUPFAM" id="SSF46785">
    <property type="entry name" value="Winged helix' DNA-binding domain"/>
    <property type="match status" value="1"/>
</dbReference>
<evidence type="ECO:0000256" key="6">
    <source>
        <dbReference type="ARBA" id="ARBA00023163"/>
    </source>
</evidence>
<dbReference type="GO" id="GO:0005674">
    <property type="term" value="C:transcription factor TFIIF complex"/>
    <property type="evidence" value="ECO:0007669"/>
    <property type="project" value="InterPro"/>
</dbReference>
<dbReference type="InterPro" id="IPR003196">
    <property type="entry name" value="TFIIF_beta"/>
</dbReference>
<evidence type="ECO:0000313" key="13">
    <source>
        <dbReference type="EMBL" id="EGS23650.1"/>
    </source>
</evidence>
<name>G0RZM2_CHATD</name>
<organism evidence="14">
    <name type="scientific">Chaetomium thermophilum (strain DSM 1495 / CBS 144.50 / IMI 039719)</name>
    <name type="common">Thermochaetoides thermophila</name>
    <dbReference type="NCBI Taxonomy" id="759272"/>
    <lineage>
        <taxon>Eukaryota</taxon>
        <taxon>Fungi</taxon>
        <taxon>Dikarya</taxon>
        <taxon>Ascomycota</taxon>
        <taxon>Pezizomycotina</taxon>
        <taxon>Sordariomycetes</taxon>
        <taxon>Sordariomycetidae</taxon>
        <taxon>Sordariales</taxon>
        <taxon>Chaetomiaceae</taxon>
        <taxon>Thermochaetoides</taxon>
    </lineage>
</organism>
<feature type="compositionally biased region" description="Acidic residues" evidence="10">
    <location>
        <begin position="335"/>
        <end position="350"/>
    </location>
</feature>
<feature type="domain" description="TFIIF beta subunit N-terminal" evidence="12">
    <location>
        <begin position="42"/>
        <end position="189"/>
    </location>
</feature>
<dbReference type="HOGENOM" id="CLU_047858_0_2_1"/>
<dbReference type="PANTHER" id="PTHR10445">
    <property type="entry name" value="GENERAL TRANSCRIPTION FACTOR IIF SUBUNIT 2"/>
    <property type="match status" value="1"/>
</dbReference>
<comment type="similarity">
    <text evidence="2">Belongs to the TFIIF beta subunit family.</text>
</comment>
<keyword evidence="6" id="KW-0804">Transcription</keyword>
<feature type="region of interest" description="Disordered" evidence="10">
    <location>
        <begin position="1"/>
        <end position="20"/>
    </location>
</feature>
<comment type="subcellular location">
    <subcellularLocation>
        <location evidence="1">Nucleus</location>
    </subcellularLocation>
</comment>
<dbReference type="InterPro" id="IPR040504">
    <property type="entry name" value="TFIIF_beta_N"/>
</dbReference>
<feature type="region of interest" description="Disordered" evidence="10">
    <location>
        <begin position="321"/>
        <end position="350"/>
    </location>
</feature>
<keyword evidence="4" id="KW-0805">Transcription regulation</keyword>
<evidence type="ECO:0000259" key="11">
    <source>
        <dbReference type="Pfam" id="PF02270"/>
    </source>
</evidence>
<reference evidence="13 14" key="1">
    <citation type="journal article" date="2011" name="Cell">
        <title>Insight into structure and assembly of the nuclear pore complex by utilizing the genome of a eukaryotic thermophile.</title>
        <authorList>
            <person name="Amlacher S."/>
            <person name="Sarges P."/>
            <person name="Flemming D."/>
            <person name="van Noort V."/>
            <person name="Kunze R."/>
            <person name="Devos D.P."/>
            <person name="Arumugam M."/>
            <person name="Bork P."/>
            <person name="Hurt E."/>
        </authorList>
    </citation>
    <scope>NUCLEOTIDE SEQUENCE [LARGE SCALE GENOMIC DNA]</scope>
    <source>
        <strain evidence="14">DSM 1495 / CBS 144.50 / IMI 039719</strain>
    </source>
</reference>
<dbReference type="STRING" id="759272.G0RZM2"/>
<sequence>MAEQTQIKPEPDAGSPYVDEALDETPDLEFYDKFPNANECARMYLARLPSYLWQVWSQLDDDAEIEIGSIRQWFDKDGNLKLRLRLKPDLAVHQPLPKEYNMDVVNHDVHNTFIFTEQDLPSYAAKNKERANALAQGIPAHLLRKQQRQTEQPVEQRGTKRGAPYARKPIPKKTRIAGRIKHEVVCTPAQNAETDRFLYLRAQEAQKVREQVQIVDKLPPNGITNRDDWENYLKTSTKPTKQKKMENKATRWPENQLMDEIAKCFSQHKYWSIKAFRQRIPQPEAYIRECLEKVAVLQRSGKFANNWSLKPEFQNLLAELPKPADDAAVPRADVPSEDEDDEDIRMEDVI</sequence>
<dbReference type="GO" id="GO:0003677">
    <property type="term" value="F:DNA binding"/>
    <property type="evidence" value="ECO:0007669"/>
    <property type="project" value="UniProtKB-KW"/>
</dbReference>
<keyword evidence="14" id="KW-1185">Reference proteome</keyword>
<evidence type="ECO:0000256" key="5">
    <source>
        <dbReference type="ARBA" id="ARBA00023125"/>
    </source>
</evidence>
<evidence type="ECO:0000256" key="2">
    <source>
        <dbReference type="ARBA" id="ARBA00009543"/>
    </source>
</evidence>
<evidence type="ECO:0000256" key="4">
    <source>
        <dbReference type="ARBA" id="ARBA00023015"/>
    </source>
</evidence>
<dbReference type="SUPFAM" id="SSF50916">
    <property type="entry name" value="Rap30/74 interaction domains"/>
    <property type="match status" value="1"/>
</dbReference>
<dbReference type="Gene3D" id="1.10.10.10">
    <property type="entry name" value="Winged helix-like DNA-binding domain superfamily/Winged helix DNA-binding domain"/>
    <property type="match status" value="1"/>
</dbReference>
<keyword evidence="5" id="KW-0238">DNA-binding</keyword>
<keyword evidence="7" id="KW-0539">Nucleus</keyword>
<keyword evidence="13" id="KW-0648">Protein biosynthesis</keyword>
<dbReference type="AlphaFoldDB" id="G0RZM2"/>
<accession>G0RZM2</accession>
<feature type="domain" description="TFIIF beta subunit HTH" evidence="11">
    <location>
        <begin position="251"/>
        <end position="314"/>
    </location>
</feature>
<dbReference type="OMA" id="ANCPEHQ"/>
<dbReference type="EMBL" id="GL988032">
    <property type="protein sequence ID" value="EGS23650.1"/>
    <property type="molecule type" value="Genomic_DNA"/>
</dbReference>
<feature type="region of interest" description="Disordered" evidence="10">
    <location>
        <begin position="145"/>
        <end position="166"/>
    </location>
</feature>
<evidence type="ECO:0000256" key="3">
    <source>
        <dbReference type="ARBA" id="ARBA00021453"/>
    </source>
</evidence>
<evidence type="ECO:0000256" key="8">
    <source>
        <dbReference type="ARBA" id="ARBA00081473"/>
    </source>
</evidence>
<dbReference type="GO" id="GO:0003743">
    <property type="term" value="F:translation initiation factor activity"/>
    <property type="evidence" value="ECO:0007669"/>
    <property type="project" value="UniProtKB-KW"/>
</dbReference>
<dbReference type="Proteomes" id="UP000008066">
    <property type="component" value="Unassembled WGS sequence"/>
</dbReference>
<gene>
    <name evidence="13" type="ORF">CTHT_0003460</name>
</gene>
<proteinExistence type="inferred from homology"/>
<dbReference type="GO" id="GO:0006367">
    <property type="term" value="P:transcription initiation at RNA polymerase II promoter"/>
    <property type="evidence" value="ECO:0007669"/>
    <property type="project" value="InterPro"/>
</dbReference>
<dbReference type="InterPro" id="IPR036388">
    <property type="entry name" value="WH-like_DNA-bd_sf"/>
</dbReference>
<keyword evidence="13" id="KW-0396">Initiation factor</keyword>
<dbReference type="eggNOG" id="KOG2905">
    <property type="taxonomic scope" value="Eukaryota"/>
</dbReference>